<keyword evidence="2" id="KW-1185">Reference proteome</keyword>
<reference evidence="1" key="1">
    <citation type="submission" date="2023-04" db="EMBL/GenBank/DDBJ databases">
        <title>Draft Genome sequencing of Naganishia species isolated from polar environments using Oxford Nanopore Technology.</title>
        <authorList>
            <person name="Leo P."/>
            <person name="Venkateswaran K."/>
        </authorList>
    </citation>
    <scope>NUCLEOTIDE SEQUENCE</scope>
    <source>
        <strain evidence="1">MNA-CCFEE 5262</strain>
    </source>
</reference>
<proteinExistence type="predicted"/>
<protein>
    <submittedName>
        <fullName evidence="1">Uncharacterized protein</fullName>
    </submittedName>
</protein>
<sequence length="1352" mass="147009">MEAPHFPTALANIRRLTASKLPHQAKPAQLLTAIESTLATTLTHEQGPPFSPTAYFASLVGCLAKACAQGSKDADDFSEGGLVPAALYLLAAVAPETPRQVIVNQQQALVPLLVSLFDKSLAHPPALRSLIGIITVVLTATPASGLNASPLLKRAWNHLLELNLDSRPKVRHLAQQGVKRTLGTPIPPKLVAGDHPYLPRARDWVAGGLRDEAKGGASQAQGKKVKFAGVKGAVMQGSEDMEGKRAIWVIQGLRGWVNVWGQEHLADLCTLLLSLPPLPHLTPQIYSLLALLLSPPPTSDASEPSSLPSQLPNLPVILNALIASPPHATAPQDQIEYITALSSGMIKLAQQDPFLSANEFFVKAWTVIWGSILVAPTTAPEARRQAVQGLGAQGLIRYCISDEMIDRALEYKAVGGDMDAKRQKMKPPLLTKVISQLEKAMTHQPLLLQYLLPLLTALISRLRYRAPGGTRSKRDSAAYVLVKELMVEVADLRSQPGFEHKEKVDDVIGIAVEVVGVGAVLESLPLNIEPDASGKPPQPGRAHLLPIMRERITNDSVAYFVNTLVPLSQRLFDRKIKATEGGRAAEAKVWEVLIGQIWDCLPGFLDLARDLREGFTAPFAQLLSQLLYTQPLLRPPILRALSTLVTSIQTLWRSSAPSEELLASFGVDQEDAAQSVAYLKGFAGEMLAVLFNVFSSVAREQRGMVGDVIGQWLSIMSEKVGYSRASFSFVMEANEPVQDVTDTYNKVTGMLATALTSPSKQQDASLPPVSHTMLDLLIILIPHLPATTAVSLFNAASTGNLIENNDAAIQKKCYRILTKLIESGKAAPALQGEAVDQFVNKLADLSANVGVGAQRDRMLLLTSLVPKLPQERLHVVLVLVTEAVLGTKEVSEKARNAAYDLLVALGNKMAEGGTISQSLMGGADGAQDEGKTAEAEAGDDEDMRPAEDVTANIEEYIKIVAAGMVGTTPHMISATITALSRLIFEFQDHISKQTMDDLLETVVVFLEAKNREIVKSALGFVKVAVVSLPADATRTHLKRLVPALLNWVHDHKNHFKLKTVHIFERMIRKYGYDDVYKCAGEGNEKKVLEHIKKKKDRAKRQKAAKSADNEGEEEQTRKQTTGSAFEDALYGSASEEESDDDAPAQAKPNAKNAKGARRDKQNAAYLREDEDVPMDLLDRSIAGKVTSSDPSAKKRRRPGQDAEAFKVDADTGRMVIDDSDSDTEQQKQPSAGDRVAGSAYQTALTSVDGMRRDDRGRLKFNKNTKRGRALEEENDTDMLQDIMAEEPSKKKKAKKEVEKLGGEFRSKRAGGDVKRTGQADPFSYVPLSKATKQKNPNSRVSLTNKKKGSRQG</sequence>
<comment type="caution">
    <text evidence="1">The sequence shown here is derived from an EMBL/GenBank/DDBJ whole genome shotgun (WGS) entry which is preliminary data.</text>
</comment>
<name>A0ACC2WVZ8_9TREE</name>
<gene>
    <name evidence="1" type="ORF">QFC20_000965</name>
</gene>
<organism evidence="1 2">
    <name type="scientific">Naganishia adeliensis</name>
    <dbReference type="NCBI Taxonomy" id="92952"/>
    <lineage>
        <taxon>Eukaryota</taxon>
        <taxon>Fungi</taxon>
        <taxon>Dikarya</taxon>
        <taxon>Basidiomycota</taxon>
        <taxon>Agaricomycotina</taxon>
        <taxon>Tremellomycetes</taxon>
        <taxon>Filobasidiales</taxon>
        <taxon>Filobasidiaceae</taxon>
        <taxon>Naganishia</taxon>
    </lineage>
</organism>
<evidence type="ECO:0000313" key="2">
    <source>
        <dbReference type="Proteomes" id="UP001230649"/>
    </source>
</evidence>
<evidence type="ECO:0000313" key="1">
    <source>
        <dbReference type="EMBL" id="KAJ9115638.1"/>
    </source>
</evidence>
<dbReference type="Proteomes" id="UP001230649">
    <property type="component" value="Unassembled WGS sequence"/>
</dbReference>
<accession>A0ACC2WVZ8</accession>
<dbReference type="EMBL" id="JASBWS010000005">
    <property type="protein sequence ID" value="KAJ9115638.1"/>
    <property type="molecule type" value="Genomic_DNA"/>
</dbReference>